<feature type="region of interest" description="Disordered" evidence="1">
    <location>
        <begin position="1"/>
        <end position="41"/>
    </location>
</feature>
<gene>
    <name evidence="2" type="ORF">AVEN_187905_1</name>
</gene>
<feature type="compositionally biased region" description="Basic and acidic residues" evidence="1">
    <location>
        <begin position="1"/>
        <end position="15"/>
    </location>
</feature>
<evidence type="ECO:0000313" key="2">
    <source>
        <dbReference type="EMBL" id="GBM07372.1"/>
    </source>
</evidence>
<dbReference type="EMBL" id="BGPR01000241">
    <property type="protein sequence ID" value="GBM07372.1"/>
    <property type="molecule type" value="Genomic_DNA"/>
</dbReference>
<proteinExistence type="predicted"/>
<evidence type="ECO:0000256" key="1">
    <source>
        <dbReference type="SAM" id="MobiDB-lite"/>
    </source>
</evidence>
<feature type="compositionally biased region" description="Polar residues" evidence="1">
    <location>
        <begin position="25"/>
        <end position="36"/>
    </location>
</feature>
<comment type="caution">
    <text evidence="2">The sequence shown here is derived from an EMBL/GenBank/DDBJ whole genome shotgun (WGS) entry which is preliminary data.</text>
</comment>
<organism evidence="2 3">
    <name type="scientific">Araneus ventricosus</name>
    <name type="common">Orbweaver spider</name>
    <name type="synonym">Epeira ventricosa</name>
    <dbReference type="NCBI Taxonomy" id="182803"/>
    <lineage>
        <taxon>Eukaryota</taxon>
        <taxon>Metazoa</taxon>
        <taxon>Ecdysozoa</taxon>
        <taxon>Arthropoda</taxon>
        <taxon>Chelicerata</taxon>
        <taxon>Arachnida</taxon>
        <taxon>Araneae</taxon>
        <taxon>Araneomorphae</taxon>
        <taxon>Entelegynae</taxon>
        <taxon>Araneoidea</taxon>
        <taxon>Araneidae</taxon>
        <taxon>Araneus</taxon>
    </lineage>
</organism>
<evidence type="ECO:0000313" key="3">
    <source>
        <dbReference type="Proteomes" id="UP000499080"/>
    </source>
</evidence>
<accession>A0A4Y2CSE0</accession>
<keyword evidence="3" id="KW-1185">Reference proteome</keyword>
<dbReference type="Proteomes" id="UP000499080">
    <property type="component" value="Unassembled WGS sequence"/>
</dbReference>
<name>A0A4Y2CSE0_ARAVE</name>
<reference evidence="2 3" key="1">
    <citation type="journal article" date="2019" name="Sci. Rep.">
        <title>Orb-weaving spider Araneus ventricosus genome elucidates the spidroin gene catalogue.</title>
        <authorList>
            <person name="Kono N."/>
            <person name="Nakamura H."/>
            <person name="Ohtoshi R."/>
            <person name="Moran D.A.P."/>
            <person name="Shinohara A."/>
            <person name="Yoshida Y."/>
            <person name="Fujiwara M."/>
            <person name="Mori M."/>
            <person name="Tomita M."/>
            <person name="Arakawa K."/>
        </authorList>
    </citation>
    <scope>NUCLEOTIDE SEQUENCE [LARGE SCALE GENOMIC DNA]</scope>
</reference>
<protein>
    <submittedName>
        <fullName evidence="2">Uncharacterized protein</fullName>
    </submittedName>
</protein>
<dbReference type="AlphaFoldDB" id="A0A4Y2CSE0"/>
<sequence length="104" mass="11594">MATRHLETSSAEKRRNGVSVPSGHSRASSDGQSAQSVRHDNSSRHVVLLTTVAIAAGYLREDPFRIGGIRWKSGFYFIPGARLRRQKEYNISVLLPTRNGFLLQ</sequence>